<protein>
    <submittedName>
        <fullName evidence="2">Uncharacterized protein</fullName>
    </submittedName>
</protein>
<keyword evidence="1" id="KW-0812">Transmembrane</keyword>
<comment type="caution">
    <text evidence="2">The sequence shown here is derived from an EMBL/GenBank/DDBJ whole genome shotgun (WGS) entry which is preliminary data.</text>
</comment>
<dbReference type="EMBL" id="ASPP01009707">
    <property type="protein sequence ID" value="ETO23791.1"/>
    <property type="molecule type" value="Genomic_DNA"/>
</dbReference>
<reference evidence="2 3" key="1">
    <citation type="journal article" date="2013" name="Curr. Biol.">
        <title>The Genome of the Foraminiferan Reticulomyxa filosa.</title>
        <authorList>
            <person name="Glockner G."/>
            <person name="Hulsmann N."/>
            <person name="Schleicher M."/>
            <person name="Noegel A.A."/>
            <person name="Eichinger L."/>
            <person name="Gallinger C."/>
            <person name="Pawlowski J."/>
            <person name="Sierra R."/>
            <person name="Euteneuer U."/>
            <person name="Pillet L."/>
            <person name="Moustafa A."/>
            <person name="Platzer M."/>
            <person name="Groth M."/>
            <person name="Szafranski K."/>
            <person name="Schliwa M."/>
        </authorList>
    </citation>
    <scope>NUCLEOTIDE SEQUENCE [LARGE SCALE GENOMIC DNA]</scope>
</reference>
<evidence type="ECO:0000313" key="2">
    <source>
        <dbReference type="EMBL" id="ETO23791.1"/>
    </source>
</evidence>
<keyword evidence="1" id="KW-1133">Transmembrane helix</keyword>
<evidence type="ECO:0000313" key="3">
    <source>
        <dbReference type="Proteomes" id="UP000023152"/>
    </source>
</evidence>
<sequence length="268" mass="31724">MISFGGAYWQILKGSFFKKAFFFLLTCFDEVLNNKIIIFFFLLHLASEEKEMKIATWPTVLLARCTKKLGFMGGRTYLTFGSLMKIVHHQKINKKNPNLENLKKVETIIVTFFCLLLQQPAALLVSKKKYTLYKPKKKKKDKWTACSAMLGDPEHFTNANGKKCIDPRLMSLPHIEDVMHQWIWADEWKTMEWRYAVSFNQKWYPKMSSSHFVRQCVWKRARIRQMKEGVTEFDEIVFENQRKAAHRWASPYFPGDPHHFADERGRKK</sequence>
<evidence type="ECO:0000256" key="1">
    <source>
        <dbReference type="SAM" id="Phobius"/>
    </source>
</evidence>
<proteinExistence type="predicted"/>
<keyword evidence="1" id="KW-0472">Membrane</keyword>
<name>X6NCU2_RETFI</name>
<feature type="transmembrane region" description="Helical" evidence="1">
    <location>
        <begin position="21"/>
        <end position="43"/>
    </location>
</feature>
<keyword evidence="3" id="KW-1185">Reference proteome</keyword>
<organism evidence="2 3">
    <name type="scientific">Reticulomyxa filosa</name>
    <dbReference type="NCBI Taxonomy" id="46433"/>
    <lineage>
        <taxon>Eukaryota</taxon>
        <taxon>Sar</taxon>
        <taxon>Rhizaria</taxon>
        <taxon>Retaria</taxon>
        <taxon>Foraminifera</taxon>
        <taxon>Monothalamids</taxon>
        <taxon>Reticulomyxidae</taxon>
        <taxon>Reticulomyxa</taxon>
    </lineage>
</organism>
<accession>X6NCU2</accession>
<dbReference type="AlphaFoldDB" id="X6NCU2"/>
<gene>
    <name evidence="2" type="ORF">RFI_13384</name>
</gene>
<dbReference type="Proteomes" id="UP000023152">
    <property type="component" value="Unassembled WGS sequence"/>
</dbReference>